<dbReference type="PROSITE" id="PS00629">
    <property type="entry name" value="IMP_1"/>
    <property type="match status" value="1"/>
</dbReference>
<keyword evidence="5" id="KW-0460">Magnesium</keyword>
<organism evidence="6 7">
    <name type="scientific">Aliibacillus thermotolerans</name>
    <dbReference type="NCBI Taxonomy" id="1834418"/>
    <lineage>
        <taxon>Bacteria</taxon>
        <taxon>Bacillati</taxon>
        <taxon>Bacillota</taxon>
        <taxon>Bacilli</taxon>
        <taxon>Bacillales</taxon>
        <taxon>Bacillaceae</taxon>
        <taxon>Aliibacillus</taxon>
    </lineage>
</organism>
<dbReference type="InterPro" id="IPR020583">
    <property type="entry name" value="Inositol_monoP_metal-BS"/>
</dbReference>
<dbReference type="PANTHER" id="PTHR20854:SF4">
    <property type="entry name" value="INOSITOL-1-MONOPHOSPHATASE-RELATED"/>
    <property type="match status" value="1"/>
</dbReference>
<dbReference type="InterPro" id="IPR000760">
    <property type="entry name" value="Inositol_monophosphatase-like"/>
</dbReference>
<proteinExistence type="predicted"/>
<dbReference type="Gene3D" id="3.40.190.80">
    <property type="match status" value="1"/>
</dbReference>
<keyword evidence="3" id="KW-0479">Metal-binding</keyword>
<keyword evidence="4" id="KW-0378">Hydrolase</keyword>
<comment type="caution">
    <text evidence="6">The sequence shown here is derived from an EMBL/GenBank/DDBJ whole genome shotgun (WGS) entry which is preliminary data.</text>
</comment>
<dbReference type="InterPro" id="IPR020550">
    <property type="entry name" value="Inositol_monophosphatase_CS"/>
</dbReference>
<evidence type="ECO:0000256" key="1">
    <source>
        <dbReference type="ARBA" id="ARBA00001033"/>
    </source>
</evidence>
<evidence type="ECO:0000313" key="6">
    <source>
        <dbReference type="EMBL" id="MFC5627379.1"/>
    </source>
</evidence>
<dbReference type="EC" id="3.1.3.25" evidence="2"/>
<dbReference type="PANTHER" id="PTHR20854">
    <property type="entry name" value="INOSITOL MONOPHOSPHATASE"/>
    <property type="match status" value="1"/>
</dbReference>
<gene>
    <name evidence="6" type="ORF">ACFPTR_00520</name>
</gene>
<comment type="catalytic activity">
    <reaction evidence="1">
        <text>a myo-inositol phosphate + H2O = myo-inositol + phosphate</text>
        <dbReference type="Rhea" id="RHEA:24056"/>
        <dbReference type="ChEBI" id="CHEBI:15377"/>
        <dbReference type="ChEBI" id="CHEBI:17268"/>
        <dbReference type="ChEBI" id="CHEBI:43474"/>
        <dbReference type="ChEBI" id="CHEBI:84139"/>
        <dbReference type="EC" id="3.1.3.25"/>
    </reaction>
</comment>
<dbReference type="Gene3D" id="3.30.540.10">
    <property type="entry name" value="Fructose-1,6-Bisphosphatase, subunit A, domain 1"/>
    <property type="match status" value="1"/>
</dbReference>
<dbReference type="CDD" id="cd01637">
    <property type="entry name" value="IMPase_like"/>
    <property type="match status" value="1"/>
</dbReference>
<keyword evidence="7" id="KW-1185">Reference proteome</keyword>
<name>A0ABW0U3U3_9BACI</name>
<reference evidence="7" key="1">
    <citation type="journal article" date="2019" name="Int. J. Syst. Evol. Microbiol.">
        <title>The Global Catalogue of Microorganisms (GCM) 10K type strain sequencing project: providing services to taxonomists for standard genome sequencing and annotation.</title>
        <authorList>
            <consortium name="The Broad Institute Genomics Platform"/>
            <consortium name="The Broad Institute Genome Sequencing Center for Infectious Disease"/>
            <person name="Wu L."/>
            <person name="Ma J."/>
        </authorList>
    </citation>
    <scope>NUCLEOTIDE SEQUENCE [LARGE SCALE GENOMIC DNA]</scope>
    <source>
        <strain evidence="7">CGMCC 1.15790</strain>
    </source>
</reference>
<evidence type="ECO:0000256" key="4">
    <source>
        <dbReference type="ARBA" id="ARBA00022801"/>
    </source>
</evidence>
<protein>
    <recommendedName>
        <fullName evidence="2">inositol-phosphate phosphatase</fullName>
        <ecNumber evidence="2">3.1.3.25</ecNumber>
    </recommendedName>
</protein>
<dbReference type="RefSeq" id="WP_270898440.1">
    <property type="nucleotide sequence ID" value="NZ_JBHSPF010000004.1"/>
</dbReference>
<dbReference type="Pfam" id="PF00459">
    <property type="entry name" value="Inositol_P"/>
    <property type="match status" value="1"/>
</dbReference>
<accession>A0ABW0U3U3</accession>
<dbReference type="PRINTS" id="PR00377">
    <property type="entry name" value="IMPHPHTASES"/>
</dbReference>
<evidence type="ECO:0000256" key="2">
    <source>
        <dbReference type="ARBA" id="ARBA00013106"/>
    </source>
</evidence>
<dbReference type="PROSITE" id="PS00630">
    <property type="entry name" value="IMP_2"/>
    <property type="match status" value="1"/>
</dbReference>
<sequence>MNENWQEMKKQAITWLKEAGQMLKEAINLPLQVQTKSHPNDLVTEMDYKVERFLTKNIKSAYPTHRVLGEEEAGAHLSTTEGILWVIDPIDGTTNFVHQKFNFTISLAIVSNNVGQVGIIYNVMNEEWYTAVAGKGAYLNDNRLKQLTETTITEAVIGMNSRWLLKEEHANKKRLHTLVRKARSIRSYGSASLELAYVATGRLDSYLNFQLSPWDYAAGIVILKEVGGRITDFNNRPLPLLEGSSVLASRPRLHEEVLSYL</sequence>
<evidence type="ECO:0000256" key="5">
    <source>
        <dbReference type="ARBA" id="ARBA00022842"/>
    </source>
</evidence>
<evidence type="ECO:0000313" key="7">
    <source>
        <dbReference type="Proteomes" id="UP001596143"/>
    </source>
</evidence>
<dbReference type="SUPFAM" id="SSF56655">
    <property type="entry name" value="Carbohydrate phosphatase"/>
    <property type="match status" value="1"/>
</dbReference>
<dbReference type="EMBL" id="JBHSPF010000004">
    <property type="protein sequence ID" value="MFC5627379.1"/>
    <property type="molecule type" value="Genomic_DNA"/>
</dbReference>
<evidence type="ECO:0000256" key="3">
    <source>
        <dbReference type="ARBA" id="ARBA00022723"/>
    </source>
</evidence>
<dbReference type="Proteomes" id="UP001596143">
    <property type="component" value="Unassembled WGS sequence"/>
</dbReference>